<feature type="compositionally biased region" description="Polar residues" evidence="1">
    <location>
        <begin position="1"/>
        <end position="12"/>
    </location>
</feature>
<feature type="region of interest" description="Disordered" evidence="1">
    <location>
        <begin position="1"/>
        <end position="22"/>
    </location>
</feature>
<dbReference type="Proteomes" id="UP001375240">
    <property type="component" value="Unassembled WGS sequence"/>
</dbReference>
<organism evidence="2 3">
    <name type="scientific">Orbilia brochopaga</name>
    <dbReference type="NCBI Taxonomy" id="3140254"/>
    <lineage>
        <taxon>Eukaryota</taxon>
        <taxon>Fungi</taxon>
        <taxon>Dikarya</taxon>
        <taxon>Ascomycota</taxon>
        <taxon>Pezizomycotina</taxon>
        <taxon>Orbiliomycetes</taxon>
        <taxon>Orbiliales</taxon>
        <taxon>Orbiliaceae</taxon>
        <taxon>Orbilia</taxon>
    </lineage>
</organism>
<keyword evidence="3" id="KW-1185">Reference proteome</keyword>
<protein>
    <submittedName>
        <fullName evidence="2">Uncharacterized protein</fullName>
    </submittedName>
</protein>
<evidence type="ECO:0000256" key="1">
    <source>
        <dbReference type="SAM" id="MobiDB-lite"/>
    </source>
</evidence>
<name>A0AAV9VAV5_9PEZI</name>
<gene>
    <name evidence="2" type="ORF">TWF696_000257</name>
</gene>
<accession>A0AAV9VAV5</accession>
<comment type="caution">
    <text evidence="2">The sequence shown here is derived from an EMBL/GenBank/DDBJ whole genome shotgun (WGS) entry which is preliminary data.</text>
</comment>
<dbReference type="AlphaFoldDB" id="A0AAV9VAV5"/>
<evidence type="ECO:0000313" key="2">
    <source>
        <dbReference type="EMBL" id="KAK6359090.1"/>
    </source>
</evidence>
<sequence length="244" mass="27467">MQVVTSKPTRASNADMRNGPEPVDAAFTSGKLLKLHAYLYPNPKTIASEICGKILNHVRDDAKCVDYADPQQMSSHLRLLEQFIEKVQEEKFYSVTFEMCNEDLVKEVDKVLTVYKAEKRASIIISPVGEWAIRPDIGDSYEHIHDPDILHLLECKLMFKALKPDSHEDVRPMFSLVEELLKAEHFVTRLDFIEAGGDATPFAQYDVDADLMDMCTTETTATEVDISHHGTSNAPGLFPVSEPR</sequence>
<proteinExistence type="predicted"/>
<reference evidence="2 3" key="1">
    <citation type="submission" date="2019-10" db="EMBL/GenBank/DDBJ databases">
        <authorList>
            <person name="Palmer J.M."/>
        </authorList>
    </citation>
    <scope>NUCLEOTIDE SEQUENCE [LARGE SCALE GENOMIC DNA]</scope>
    <source>
        <strain evidence="2 3">TWF696</strain>
    </source>
</reference>
<dbReference type="EMBL" id="JAVHNQ010000001">
    <property type="protein sequence ID" value="KAK6359090.1"/>
    <property type="molecule type" value="Genomic_DNA"/>
</dbReference>
<evidence type="ECO:0000313" key="3">
    <source>
        <dbReference type="Proteomes" id="UP001375240"/>
    </source>
</evidence>